<reference evidence="1 2" key="1">
    <citation type="submission" date="2024-06" db="EMBL/GenBank/DDBJ databases">
        <title>Draft genome sequence of Geodermatophilus badlandi, a novel member of the Geodermatophilaceae isolated from badland sedimentary rocks in the Red desert, Wyoming, USA.</title>
        <authorList>
            <person name="Ben Tekaya S."/>
            <person name="Nouioui I."/>
            <person name="Flores G.M."/>
            <person name="Shaal M.N."/>
            <person name="Bredoire F."/>
            <person name="Basile F."/>
            <person name="Van Diepen L."/>
            <person name="Ward N.L."/>
        </authorList>
    </citation>
    <scope>NUCLEOTIDE SEQUENCE [LARGE SCALE GENOMIC DNA]</scope>
    <source>
        <strain evidence="1 2">WL48A</strain>
    </source>
</reference>
<dbReference type="RefSeq" id="WP_369205259.1">
    <property type="nucleotide sequence ID" value="NZ_JBFNXQ010000020.1"/>
</dbReference>
<dbReference type="Gene3D" id="3.40.190.10">
    <property type="entry name" value="Periplasmic binding protein-like II"/>
    <property type="match status" value="1"/>
</dbReference>
<evidence type="ECO:0000313" key="2">
    <source>
        <dbReference type="Proteomes" id="UP001560045"/>
    </source>
</evidence>
<gene>
    <name evidence="1" type="ORF">ABQ292_08600</name>
</gene>
<proteinExistence type="predicted"/>
<comment type="caution">
    <text evidence="1">The sequence shown here is derived from an EMBL/GenBank/DDBJ whole genome shotgun (WGS) entry which is preliminary data.</text>
</comment>
<dbReference type="Proteomes" id="UP001560045">
    <property type="component" value="Unassembled WGS sequence"/>
</dbReference>
<accession>A0ABV3XCX9</accession>
<dbReference type="EMBL" id="JBFNXQ010000020">
    <property type="protein sequence ID" value="MEX5718423.1"/>
    <property type="molecule type" value="Genomic_DNA"/>
</dbReference>
<name>A0ABV3XCX9_9ACTN</name>
<sequence>MSSLTPLAEQLATSTGAALLGVEPDVHIVAETFLAIPFLVAGTERVALVQARLADPWERRLGFVSCPARGRPCR</sequence>
<evidence type="ECO:0000313" key="1">
    <source>
        <dbReference type="EMBL" id="MEX5718423.1"/>
    </source>
</evidence>
<organism evidence="1 2">
    <name type="scientific">Geodermatophilus maliterrae</name>
    <dbReference type="NCBI Taxonomy" id="3162531"/>
    <lineage>
        <taxon>Bacteria</taxon>
        <taxon>Bacillati</taxon>
        <taxon>Actinomycetota</taxon>
        <taxon>Actinomycetes</taxon>
        <taxon>Geodermatophilales</taxon>
        <taxon>Geodermatophilaceae</taxon>
        <taxon>Geodermatophilus</taxon>
    </lineage>
</organism>
<protein>
    <submittedName>
        <fullName evidence="1">Uncharacterized protein</fullName>
    </submittedName>
</protein>
<keyword evidence="2" id="KW-1185">Reference proteome</keyword>